<dbReference type="EMBL" id="CALNXI010000405">
    <property type="protein sequence ID" value="CAH3026443.1"/>
    <property type="molecule type" value="Genomic_DNA"/>
</dbReference>
<keyword evidence="2" id="KW-1185">Reference proteome</keyword>
<reference evidence="1 2" key="1">
    <citation type="submission" date="2022-05" db="EMBL/GenBank/DDBJ databases">
        <authorList>
            <consortium name="Genoscope - CEA"/>
            <person name="William W."/>
        </authorList>
    </citation>
    <scope>NUCLEOTIDE SEQUENCE [LARGE SCALE GENOMIC DNA]</scope>
</reference>
<proteinExistence type="predicted"/>
<dbReference type="Proteomes" id="UP001159427">
    <property type="component" value="Unassembled WGS sequence"/>
</dbReference>
<organism evidence="1 2">
    <name type="scientific">Porites evermanni</name>
    <dbReference type="NCBI Taxonomy" id="104178"/>
    <lineage>
        <taxon>Eukaryota</taxon>
        <taxon>Metazoa</taxon>
        <taxon>Cnidaria</taxon>
        <taxon>Anthozoa</taxon>
        <taxon>Hexacorallia</taxon>
        <taxon>Scleractinia</taxon>
        <taxon>Fungiina</taxon>
        <taxon>Poritidae</taxon>
        <taxon>Porites</taxon>
    </lineage>
</organism>
<comment type="caution">
    <text evidence="1">The sequence shown here is derived from an EMBL/GenBank/DDBJ whole genome shotgun (WGS) entry which is preliminary data.</text>
</comment>
<name>A0ABN8M9Z6_9CNID</name>
<sequence>MQQNKAEHTTITYRDIKNLNKEQFIAALKEAPWDSAFIFDDPDDVVDAWYVIFQGLVDRFLPLKHKRVKRKSQPKWFNNNISSTDLRSAINFSLKPTKAVPTTTGLITGERKIT</sequence>
<evidence type="ECO:0000313" key="1">
    <source>
        <dbReference type="EMBL" id="CAH3026443.1"/>
    </source>
</evidence>
<protein>
    <recommendedName>
        <fullName evidence="3">Cyclic nucleotide-binding domain-containing protein</fullName>
    </recommendedName>
</protein>
<accession>A0ABN8M9Z6</accession>
<gene>
    <name evidence="1" type="ORF">PEVE_00029087</name>
</gene>
<evidence type="ECO:0008006" key="3">
    <source>
        <dbReference type="Google" id="ProtNLM"/>
    </source>
</evidence>
<evidence type="ECO:0000313" key="2">
    <source>
        <dbReference type="Proteomes" id="UP001159427"/>
    </source>
</evidence>